<evidence type="ECO:0000256" key="1">
    <source>
        <dbReference type="ARBA" id="ARBA00000013"/>
    </source>
</evidence>
<dbReference type="InterPro" id="IPR036652">
    <property type="entry name" value="YjeF_N_dom_sf"/>
</dbReference>
<evidence type="ECO:0000256" key="7">
    <source>
        <dbReference type="ARBA" id="ARBA00022958"/>
    </source>
</evidence>
<dbReference type="GO" id="GO:0052856">
    <property type="term" value="F:NAD(P)HX epimerase activity"/>
    <property type="evidence" value="ECO:0007669"/>
    <property type="project" value="UniProtKB-EC"/>
</dbReference>
<dbReference type="InterPro" id="IPR032976">
    <property type="entry name" value="YJEFN_prot_NAXE-like"/>
</dbReference>
<keyword evidence="12" id="KW-1185">Reference proteome</keyword>
<feature type="non-terminal residue" evidence="11">
    <location>
        <position position="1"/>
    </location>
</feature>
<dbReference type="EMBL" id="KZ825606">
    <property type="protein sequence ID" value="PYI26229.1"/>
    <property type="molecule type" value="Genomic_DNA"/>
</dbReference>
<reference evidence="11 12" key="1">
    <citation type="submission" date="2018-02" db="EMBL/GenBank/DDBJ databases">
        <title>The genomes of Aspergillus section Nigri reveals drivers in fungal speciation.</title>
        <authorList>
            <consortium name="DOE Joint Genome Institute"/>
            <person name="Vesth T.C."/>
            <person name="Nybo J."/>
            <person name="Theobald S."/>
            <person name="Brandl J."/>
            <person name="Frisvad J.C."/>
            <person name="Nielsen K.F."/>
            <person name="Lyhne E.K."/>
            <person name="Kogle M.E."/>
            <person name="Kuo A."/>
            <person name="Riley R."/>
            <person name="Clum A."/>
            <person name="Nolan M."/>
            <person name="Lipzen A."/>
            <person name="Salamov A."/>
            <person name="Henrissat B."/>
            <person name="Wiebenga A."/>
            <person name="De vries R.P."/>
            <person name="Grigoriev I.V."/>
            <person name="Mortensen U.H."/>
            <person name="Andersen M.R."/>
            <person name="Baker S.E."/>
        </authorList>
    </citation>
    <scope>NUCLEOTIDE SEQUENCE [LARGE SCALE GENOMIC DNA]</scope>
    <source>
        <strain evidence="11 12">CBS 114.80</strain>
    </source>
</reference>
<dbReference type="AlphaFoldDB" id="A0A2V5HP97"/>
<evidence type="ECO:0000256" key="5">
    <source>
        <dbReference type="ARBA" id="ARBA00022741"/>
    </source>
</evidence>
<evidence type="ECO:0000256" key="9">
    <source>
        <dbReference type="ARBA" id="ARBA00023235"/>
    </source>
</evidence>
<sequence>LSSKDAASLDKDLMETGGFSLDQLMELAGLSVSQAVYRIHPPSAGKNILVICGPGNNGGDGLVAARHLAHFGYNPKVYYPKEGKNELYQVSQTLTPYTQPNPTQLQPPIPH</sequence>
<gene>
    <name evidence="11" type="ORF">BP00DRAFT_356444</name>
</gene>
<dbReference type="PANTHER" id="PTHR13232:SF10">
    <property type="entry name" value="NAD(P)H-HYDRATE EPIMERASE"/>
    <property type="match status" value="1"/>
</dbReference>
<accession>A0A2V5HP97</accession>
<dbReference type="Gene3D" id="3.40.50.10260">
    <property type="entry name" value="YjeF N-terminal domain"/>
    <property type="match status" value="1"/>
</dbReference>
<keyword evidence="9" id="KW-0413">Isomerase</keyword>
<dbReference type="Pfam" id="PF03853">
    <property type="entry name" value="YjeF_N"/>
    <property type="match status" value="1"/>
</dbReference>
<dbReference type="GO" id="GO:0046872">
    <property type="term" value="F:metal ion binding"/>
    <property type="evidence" value="ECO:0007669"/>
    <property type="project" value="UniProtKB-KW"/>
</dbReference>
<keyword evidence="4" id="KW-0479">Metal-binding</keyword>
<dbReference type="PANTHER" id="PTHR13232">
    <property type="entry name" value="NAD(P)H-HYDRATE EPIMERASE"/>
    <property type="match status" value="1"/>
</dbReference>
<evidence type="ECO:0000256" key="8">
    <source>
        <dbReference type="ARBA" id="ARBA00023027"/>
    </source>
</evidence>
<keyword evidence="8" id="KW-0520">NAD</keyword>
<keyword evidence="7" id="KW-0630">Potassium</keyword>
<evidence type="ECO:0000259" key="10">
    <source>
        <dbReference type="PROSITE" id="PS51385"/>
    </source>
</evidence>
<keyword evidence="6" id="KW-0521">NADP</keyword>
<dbReference type="InterPro" id="IPR004443">
    <property type="entry name" value="YjeF_N_dom"/>
</dbReference>
<evidence type="ECO:0000256" key="6">
    <source>
        <dbReference type="ARBA" id="ARBA00022857"/>
    </source>
</evidence>
<evidence type="ECO:0000256" key="2">
    <source>
        <dbReference type="ARBA" id="ARBA00000909"/>
    </source>
</evidence>
<dbReference type="EC" id="5.1.99.6" evidence="3"/>
<feature type="domain" description="YjeF N-terminal" evidence="10">
    <location>
        <begin position="6"/>
        <end position="111"/>
    </location>
</feature>
<dbReference type="SUPFAM" id="SSF64153">
    <property type="entry name" value="YjeF N-terminal domain-like"/>
    <property type="match status" value="1"/>
</dbReference>
<proteinExistence type="predicted"/>
<dbReference type="Proteomes" id="UP000248817">
    <property type="component" value="Unassembled WGS sequence"/>
</dbReference>
<evidence type="ECO:0000256" key="3">
    <source>
        <dbReference type="ARBA" id="ARBA00012228"/>
    </source>
</evidence>
<evidence type="ECO:0000313" key="11">
    <source>
        <dbReference type="EMBL" id="PYI26229.1"/>
    </source>
</evidence>
<keyword evidence="5" id="KW-0547">Nucleotide-binding</keyword>
<organism evidence="11 12">
    <name type="scientific">Aspergillus indologenus CBS 114.80</name>
    <dbReference type="NCBI Taxonomy" id="1450541"/>
    <lineage>
        <taxon>Eukaryota</taxon>
        <taxon>Fungi</taxon>
        <taxon>Dikarya</taxon>
        <taxon>Ascomycota</taxon>
        <taxon>Pezizomycotina</taxon>
        <taxon>Eurotiomycetes</taxon>
        <taxon>Eurotiomycetidae</taxon>
        <taxon>Eurotiales</taxon>
        <taxon>Aspergillaceae</taxon>
        <taxon>Aspergillus</taxon>
        <taxon>Aspergillus subgen. Circumdati</taxon>
    </lineage>
</organism>
<comment type="catalytic activity">
    <reaction evidence="1">
        <text>(6R)-NADHX = (6S)-NADHX</text>
        <dbReference type="Rhea" id="RHEA:32215"/>
        <dbReference type="ChEBI" id="CHEBI:64074"/>
        <dbReference type="ChEBI" id="CHEBI:64075"/>
        <dbReference type="EC" id="5.1.99.6"/>
    </reaction>
</comment>
<name>A0A2V5HP97_9EURO</name>
<dbReference type="PROSITE" id="PS51385">
    <property type="entry name" value="YJEF_N"/>
    <property type="match status" value="1"/>
</dbReference>
<comment type="catalytic activity">
    <reaction evidence="2">
        <text>(6R)-NADPHX = (6S)-NADPHX</text>
        <dbReference type="Rhea" id="RHEA:32227"/>
        <dbReference type="ChEBI" id="CHEBI:64076"/>
        <dbReference type="ChEBI" id="CHEBI:64077"/>
        <dbReference type="EC" id="5.1.99.6"/>
    </reaction>
</comment>
<evidence type="ECO:0000313" key="12">
    <source>
        <dbReference type="Proteomes" id="UP000248817"/>
    </source>
</evidence>
<dbReference type="GO" id="GO:0005739">
    <property type="term" value="C:mitochondrion"/>
    <property type="evidence" value="ECO:0007669"/>
    <property type="project" value="TreeGrafter"/>
</dbReference>
<evidence type="ECO:0000256" key="4">
    <source>
        <dbReference type="ARBA" id="ARBA00022723"/>
    </source>
</evidence>
<protein>
    <recommendedName>
        <fullName evidence="3">NAD(P)H-hydrate epimerase</fullName>
        <ecNumber evidence="3">5.1.99.6</ecNumber>
    </recommendedName>
</protein>
<dbReference type="GO" id="GO:0000166">
    <property type="term" value="F:nucleotide binding"/>
    <property type="evidence" value="ECO:0007669"/>
    <property type="project" value="UniProtKB-KW"/>
</dbReference>